<reference evidence="1 2" key="1">
    <citation type="submission" date="2013-05" db="EMBL/GenBank/DDBJ databases">
        <title>Genome assembly of Chondromyces apiculatus DSM 436.</title>
        <authorList>
            <person name="Sharma G."/>
            <person name="Khatri I."/>
            <person name="Kaur C."/>
            <person name="Mayilraj S."/>
            <person name="Subramanian S."/>
        </authorList>
    </citation>
    <scope>NUCLEOTIDE SEQUENCE [LARGE SCALE GENOMIC DNA]</scope>
    <source>
        <strain evidence="1 2">DSM 436</strain>
    </source>
</reference>
<protein>
    <submittedName>
        <fullName evidence="1">Uncharacterized protein</fullName>
    </submittedName>
</protein>
<organism evidence="1 2">
    <name type="scientific">Chondromyces apiculatus DSM 436</name>
    <dbReference type="NCBI Taxonomy" id="1192034"/>
    <lineage>
        <taxon>Bacteria</taxon>
        <taxon>Pseudomonadati</taxon>
        <taxon>Myxococcota</taxon>
        <taxon>Polyangia</taxon>
        <taxon>Polyangiales</taxon>
        <taxon>Polyangiaceae</taxon>
        <taxon>Chondromyces</taxon>
    </lineage>
</organism>
<keyword evidence="2" id="KW-1185">Reference proteome</keyword>
<comment type="caution">
    <text evidence="1">The sequence shown here is derived from an EMBL/GenBank/DDBJ whole genome shotgun (WGS) entry which is preliminary data.</text>
</comment>
<evidence type="ECO:0000313" key="2">
    <source>
        <dbReference type="Proteomes" id="UP000019678"/>
    </source>
</evidence>
<dbReference type="eggNOG" id="ENOG502ZCEQ">
    <property type="taxonomic scope" value="Bacteria"/>
</dbReference>
<name>A0A017SUF9_9BACT</name>
<dbReference type="EMBL" id="ASRX01000105">
    <property type="protein sequence ID" value="EYF00579.1"/>
    <property type="molecule type" value="Genomic_DNA"/>
</dbReference>
<dbReference type="STRING" id="1192034.CAP_0450"/>
<dbReference type="AlphaFoldDB" id="A0A017SUF9"/>
<evidence type="ECO:0000313" key="1">
    <source>
        <dbReference type="EMBL" id="EYF00579.1"/>
    </source>
</evidence>
<dbReference type="Proteomes" id="UP000019678">
    <property type="component" value="Unassembled WGS sequence"/>
</dbReference>
<dbReference type="RefSeq" id="WP_156041583.1">
    <property type="nucleotide sequence ID" value="NZ_ASRX01000105.1"/>
</dbReference>
<sequence>MGEVHLSSVVPGMFLRGASRGLSPIAAGGVKGAMVLEDRPLVTQVEAICALDRDPVLRNLLITQCYYELSDGLGHVLGFEDANWCTFATWASKTAGRFIRKEDCPELLRQLLGVEEVRMDHESRPPPSSLDLFGPPSTDFNLFELPERILEEVSKLIARGNLLVFSEIGPMFARMLEVYEGHPIPTDEMLAAVMETLKPGPTMEGGQELLRSALTHYHRAILSDDPDMRAEQVLLGNARVGLHEQTRLQPYIKGSLNAPVRRLLRTVTSGRLPGLLQTAMESLMKPIAERTGELWRELATREMMRLRLPTGYLQLGRDLPVLPGQPLYPEYLRTIEDQELHELLSEYGAHDSTSLGCGASDWAYLPSRMGYILELFRSRQCDPSLRGRPFSPEQEALILEGQVPGGAL</sequence>
<accession>A0A017SUF9</accession>
<gene>
    <name evidence="1" type="ORF">CAP_0450</name>
</gene>
<proteinExistence type="predicted"/>
<dbReference type="OrthoDB" id="257464at2"/>